<dbReference type="EMBL" id="REGN01000333">
    <property type="protein sequence ID" value="RNA42663.1"/>
    <property type="molecule type" value="Genomic_DNA"/>
</dbReference>
<gene>
    <name evidence="2" type="ORF">BpHYR1_026235</name>
</gene>
<evidence type="ECO:0000313" key="3">
    <source>
        <dbReference type="Proteomes" id="UP000276133"/>
    </source>
</evidence>
<feature type="chain" id="PRO_5018107905" evidence="1">
    <location>
        <begin position="18"/>
        <end position="185"/>
    </location>
</feature>
<keyword evidence="1" id="KW-0732">Signal</keyword>
<keyword evidence="3" id="KW-1185">Reference proteome</keyword>
<accession>A0A3M7T3Q3</accession>
<dbReference type="Proteomes" id="UP000276133">
    <property type="component" value="Unassembled WGS sequence"/>
</dbReference>
<dbReference type="AlphaFoldDB" id="A0A3M7T3Q3"/>
<organism evidence="2 3">
    <name type="scientific">Brachionus plicatilis</name>
    <name type="common">Marine rotifer</name>
    <name type="synonym">Brachionus muelleri</name>
    <dbReference type="NCBI Taxonomy" id="10195"/>
    <lineage>
        <taxon>Eukaryota</taxon>
        <taxon>Metazoa</taxon>
        <taxon>Spiralia</taxon>
        <taxon>Gnathifera</taxon>
        <taxon>Rotifera</taxon>
        <taxon>Eurotatoria</taxon>
        <taxon>Monogononta</taxon>
        <taxon>Pseudotrocha</taxon>
        <taxon>Ploima</taxon>
        <taxon>Brachionidae</taxon>
        <taxon>Brachionus</taxon>
    </lineage>
</organism>
<name>A0A3M7T3Q3_BRAPC</name>
<comment type="caution">
    <text evidence="2">The sequence shown here is derived from an EMBL/GenBank/DDBJ whole genome shotgun (WGS) entry which is preliminary data.</text>
</comment>
<sequence length="185" mass="20757">MRSNTFIFKLNLILTLCDILYRVCNLLANSAASSLYLRNVCLESSSVSIFTCFNSDWIAISFTIVCSFVNVCVSSLDSSLMKTTLSKESQDSSTLAYTVLEDFGRGTTSLGEESTRLRLFAESLLIFKRPSNSVINFILFSRCWALDVGLSLTRIEIFTLLKWKFLRTLATSSWTTVPSKDTKAM</sequence>
<feature type="signal peptide" evidence="1">
    <location>
        <begin position="1"/>
        <end position="17"/>
    </location>
</feature>
<evidence type="ECO:0000256" key="1">
    <source>
        <dbReference type="SAM" id="SignalP"/>
    </source>
</evidence>
<protein>
    <submittedName>
        <fullName evidence="2">Uncharacterized protein</fullName>
    </submittedName>
</protein>
<proteinExistence type="predicted"/>
<evidence type="ECO:0000313" key="2">
    <source>
        <dbReference type="EMBL" id="RNA42663.1"/>
    </source>
</evidence>
<reference evidence="2 3" key="1">
    <citation type="journal article" date="2018" name="Sci. Rep.">
        <title>Genomic signatures of local adaptation to the degree of environmental predictability in rotifers.</title>
        <authorList>
            <person name="Franch-Gras L."/>
            <person name="Hahn C."/>
            <person name="Garcia-Roger E.M."/>
            <person name="Carmona M.J."/>
            <person name="Serra M."/>
            <person name="Gomez A."/>
        </authorList>
    </citation>
    <scope>NUCLEOTIDE SEQUENCE [LARGE SCALE GENOMIC DNA]</scope>
    <source>
        <strain evidence="2">HYR1</strain>
    </source>
</reference>